<gene>
    <name evidence="1" type="ORF">M9H77_28972</name>
</gene>
<keyword evidence="2" id="KW-1185">Reference proteome</keyword>
<dbReference type="EMBL" id="CM044706">
    <property type="protein sequence ID" value="KAI5660179.1"/>
    <property type="molecule type" value="Genomic_DNA"/>
</dbReference>
<name>A0ACC0AJ30_CATRO</name>
<proteinExistence type="predicted"/>
<accession>A0ACC0AJ30</accession>
<dbReference type="Proteomes" id="UP001060085">
    <property type="component" value="Linkage Group LG06"/>
</dbReference>
<sequence>MVKRVGSFRKSFAEKREREKFLSSCRLGDYTELPGFSHTLEYQSDGFAVGCCSSLCNKVSELWKNFKIVAFEAWEMGKSDPRKIVFSAKMGLALMLISLLIFFKEPLKDLSRYSVWAILTVVVVFEFSIGATLSKGFNRGLGTLSAGGLALAMGELSQLAGEWEEVIVVTGIFITGFFITYAKLYPTMKPYEYGFRVFLITYCFIMVSGYRTKEFINTAVTRFFLIALGASVSLAVNICIYPIWAGEDLHNLVSKNFTSVASSLEGCISGYLDCLEYKRIPSKILTYEASDDPVYSGYRAAVESTSKEDVLVTFAVWEPPHGPYRTFKYPWRNYIKVSGALRHCAFMVMALHGCILSEIQAPAERRQVFRNELQRVGTSCAKVLRELGNKVKKMEKLGSVDILYEVHEAAEELQKKIDRKSYLLVNAESWEIGKPKVLKEPQDFLDITAETNTLNGESLSEAAIDIRSLQHSKSLDDWKLNIDPKLNSRPENNSRGGAGGSAGSEDGDDDSKTYESASALSLATFASLLIEFVARLQNLVDSFEELSEKANFREAINLAEAAAAAEEVSFWRRLLRPFKSS</sequence>
<evidence type="ECO:0000313" key="2">
    <source>
        <dbReference type="Proteomes" id="UP001060085"/>
    </source>
</evidence>
<organism evidence="1 2">
    <name type="scientific">Catharanthus roseus</name>
    <name type="common">Madagascar periwinkle</name>
    <name type="synonym">Vinca rosea</name>
    <dbReference type="NCBI Taxonomy" id="4058"/>
    <lineage>
        <taxon>Eukaryota</taxon>
        <taxon>Viridiplantae</taxon>
        <taxon>Streptophyta</taxon>
        <taxon>Embryophyta</taxon>
        <taxon>Tracheophyta</taxon>
        <taxon>Spermatophyta</taxon>
        <taxon>Magnoliopsida</taxon>
        <taxon>eudicotyledons</taxon>
        <taxon>Gunneridae</taxon>
        <taxon>Pentapetalae</taxon>
        <taxon>asterids</taxon>
        <taxon>lamiids</taxon>
        <taxon>Gentianales</taxon>
        <taxon>Apocynaceae</taxon>
        <taxon>Rauvolfioideae</taxon>
        <taxon>Vinceae</taxon>
        <taxon>Catharanthinae</taxon>
        <taxon>Catharanthus</taxon>
    </lineage>
</organism>
<protein>
    <submittedName>
        <fullName evidence="1">Uncharacterized protein</fullName>
    </submittedName>
</protein>
<evidence type="ECO:0000313" key="1">
    <source>
        <dbReference type="EMBL" id="KAI5660179.1"/>
    </source>
</evidence>
<comment type="caution">
    <text evidence="1">The sequence shown here is derived from an EMBL/GenBank/DDBJ whole genome shotgun (WGS) entry which is preliminary data.</text>
</comment>
<reference evidence="2" key="1">
    <citation type="journal article" date="2023" name="Nat. Plants">
        <title>Single-cell RNA sequencing provides a high-resolution roadmap for understanding the multicellular compartmentation of specialized metabolism.</title>
        <authorList>
            <person name="Sun S."/>
            <person name="Shen X."/>
            <person name="Li Y."/>
            <person name="Li Y."/>
            <person name="Wang S."/>
            <person name="Li R."/>
            <person name="Zhang H."/>
            <person name="Shen G."/>
            <person name="Guo B."/>
            <person name="Wei J."/>
            <person name="Xu J."/>
            <person name="St-Pierre B."/>
            <person name="Chen S."/>
            <person name="Sun C."/>
        </authorList>
    </citation>
    <scope>NUCLEOTIDE SEQUENCE [LARGE SCALE GENOMIC DNA]</scope>
</reference>